<proteinExistence type="predicted"/>
<sequence length="60" mass="7117">MNLNDFITILKISILIDLGMYSMALIKNRFEFHNVDILNVLSLFPLVFIFCVFIFYLKKL</sequence>
<dbReference type="AlphaFoldDB" id="A0AB36E7A2"/>
<gene>
    <name evidence="2" type="ORF">BBB48_09145</name>
</gene>
<protein>
    <submittedName>
        <fullName evidence="2">Uncharacterized protein</fullName>
    </submittedName>
</protein>
<evidence type="ECO:0000313" key="3">
    <source>
        <dbReference type="Proteomes" id="UP000092740"/>
    </source>
</evidence>
<dbReference type="EMBL" id="MAQD01000009">
    <property type="protein sequence ID" value="OBY50361.1"/>
    <property type="molecule type" value="Genomic_DNA"/>
</dbReference>
<reference evidence="2 3" key="1">
    <citation type="submission" date="2016-06" db="EMBL/GenBank/DDBJ databases">
        <title>Simultaneous identification of Haemophilus influenzae and Haemophilus haemolyticus using TaqMan real-time PCR.</title>
        <authorList>
            <person name="Price E.P."/>
            <person name="Sarovich D.S."/>
            <person name="Harris T."/>
            <person name="Spargo J.C."/>
            <person name="Nosworthy E."/>
            <person name="Beissbarth J."/>
            <person name="Smith-Vaughan H.C."/>
        </authorList>
    </citation>
    <scope>NUCLEOTIDE SEQUENCE [LARGE SCALE GENOMIC DNA]</scope>
    <source>
        <strain evidence="2 3">ATCC 9796</strain>
    </source>
</reference>
<keyword evidence="1" id="KW-0812">Transmembrane</keyword>
<keyword evidence="1" id="KW-1133">Transmembrane helix</keyword>
<comment type="caution">
    <text evidence="2">The sequence shown here is derived from an EMBL/GenBank/DDBJ whole genome shotgun (WGS) entry which is preliminary data.</text>
</comment>
<keyword evidence="1" id="KW-0472">Membrane</keyword>
<organism evidence="2 3">
    <name type="scientific">Haemophilus parainfluenzae</name>
    <dbReference type="NCBI Taxonomy" id="729"/>
    <lineage>
        <taxon>Bacteria</taxon>
        <taxon>Pseudomonadati</taxon>
        <taxon>Pseudomonadota</taxon>
        <taxon>Gammaproteobacteria</taxon>
        <taxon>Pasteurellales</taxon>
        <taxon>Pasteurellaceae</taxon>
        <taxon>Haemophilus</taxon>
    </lineage>
</organism>
<feature type="transmembrane region" description="Helical" evidence="1">
    <location>
        <begin position="6"/>
        <end position="26"/>
    </location>
</feature>
<dbReference type="Proteomes" id="UP000092740">
    <property type="component" value="Unassembled WGS sequence"/>
</dbReference>
<feature type="transmembrane region" description="Helical" evidence="1">
    <location>
        <begin position="38"/>
        <end position="57"/>
    </location>
</feature>
<evidence type="ECO:0000313" key="2">
    <source>
        <dbReference type="EMBL" id="OBY50361.1"/>
    </source>
</evidence>
<name>A0AB36E7A2_HAEPA</name>
<evidence type="ECO:0000256" key="1">
    <source>
        <dbReference type="SAM" id="Phobius"/>
    </source>
</evidence>
<accession>A0AB36E7A2</accession>